<dbReference type="PANTHER" id="PTHR12792:SF0">
    <property type="entry name" value="SEPARIN"/>
    <property type="match status" value="1"/>
</dbReference>
<proteinExistence type="predicted"/>
<gene>
    <name evidence="1" type="ORF">ILEXP_LOCUS55808</name>
</gene>
<dbReference type="InterPro" id="IPR005314">
    <property type="entry name" value="Peptidase_C50"/>
</dbReference>
<dbReference type="AlphaFoldDB" id="A0ABC8UWL7"/>
<reference evidence="1 2" key="1">
    <citation type="submission" date="2024-02" db="EMBL/GenBank/DDBJ databases">
        <authorList>
            <person name="Vignale AGUSTIN F."/>
            <person name="Sosa J E."/>
            <person name="Modenutti C."/>
        </authorList>
    </citation>
    <scope>NUCLEOTIDE SEQUENCE [LARGE SCALE GENOMIC DNA]</scope>
</reference>
<sequence length="211" mass="23842">MNALNPRFRRRMRMDIIGILLEVWSSPDHCHEAEHCNMIPENTLILLYNVVDLLLVKGLMNFHPDVFEILIRSFKWKGVPLHKCLAMLWEYRRLGHVLCAFSVNESFITTLSQHCGELSQSIDFWIRFIKGSEAQGVGFQQNFSLMFQSDIKVEEVKKAASELLSSVSLPSGSAFTAAYLYQDLSEKLVSSGSLIESILEAWIGQGVGSSV</sequence>
<protein>
    <submittedName>
        <fullName evidence="1">Uncharacterized protein</fullName>
    </submittedName>
</protein>
<keyword evidence="2" id="KW-1185">Reference proteome</keyword>
<evidence type="ECO:0000313" key="2">
    <source>
        <dbReference type="Proteomes" id="UP001642360"/>
    </source>
</evidence>
<dbReference type="PANTHER" id="PTHR12792">
    <property type="entry name" value="EXTRA SPINDLE POLES 1-RELATED"/>
    <property type="match status" value="1"/>
</dbReference>
<dbReference type="EMBL" id="CAUOFW020009291">
    <property type="protein sequence ID" value="CAK9185409.1"/>
    <property type="molecule type" value="Genomic_DNA"/>
</dbReference>
<dbReference type="Proteomes" id="UP001642360">
    <property type="component" value="Unassembled WGS sequence"/>
</dbReference>
<name>A0ABC8UWL7_9AQUA</name>
<organism evidence="1 2">
    <name type="scientific">Ilex paraguariensis</name>
    <name type="common">yerba mate</name>
    <dbReference type="NCBI Taxonomy" id="185542"/>
    <lineage>
        <taxon>Eukaryota</taxon>
        <taxon>Viridiplantae</taxon>
        <taxon>Streptophyta</taxon>
        <taxon>Embryophyta</taxon>
        <taxon>Tracheophyta</taxon>
        <taxon>Spermatophyta</taxon>
        <taxon>Magnoliopsida</taxon>
        <taxon>eudicotyledons</taxon>
        <taxon>Gunneridae</taxon>
        <taxon>Pentapetalae</taxon>
        <taxon>asterids</taxon>
        <taxon>campanulids</taxon>
        <taxon>Aquifoliales</taxon>
        <taxon>Aquifoliaceae</taxon>
        <taxon>Ilex</taxon>
    </lineage>
</organism>
<comment type="caution">
    <text evidence="1">The sequence shown here is derived from an EMBL/GenBank/DDBJ whole genome shotgun (WGS) entry which is preliminary data.</text>
</comment>
<evidence type="ECO:0000313" key="1">
    <source>
        <dbReference type="EMBL" id="CAK9185409.1"/>
    </source>
</evidence>
<accession>A0ABC8UWL7</accession>